<dbReference type="InterPro" id="IPR020613">
    <property type="entry name" value="Thiolase_CS"/>
</dbReference>
<sequence>MTNSLTWRNINMTKKVVLAGACRTAIGKMGGALSNTPAADLGSIVIKEALNRAGVKPEQVDEVLMGCVIQAAQGQNVARQASIKAGLPIEVPAVTLNVVCGSGLNCVNQAAAMIMAGQADIVVAGGMENMSMAPYAMTKARFGYRMNNATIVDTMVNDALTDAFNHYHMMITAENICDRWNLTREELDEFSANSQQKAEKAMAEHKFDDEIVPVPVKVKKEIVEFKVDEGPRPGTTAESLAKLRCCSGKEGGMVTAGNASGINDGAAAIVVMSEEKAKELGVTPMATWVQGALAGVEPEIMGIGPVAATRKVMERTGLTVNDMDLIEANEAFAAQSVAVAKELGFDMSKVNVNGGAVALGHPVGASGCRILVTLLHEMQKRDAKKGLATLCIGGGMGCATIVERD</sequence>
<dbReference type="InterPro" id="IPR020616">
    <property type="entry name" value="Thiolase_N"/>
</dbReference>
<feature type="active site" description="Acyl-thioester intermediate" evidence="6">
    <location>
        <position position="100"/>
    </location>
</feature>
<feature type="active site" description="Proton acceptor" evidence="6">
    <location>
        <position position="361"/>
    </location>
</feature>
<dbReference type="eggNOG" id="COG0183">
    <property type="taxonomic scope" value="Bacteria"/>
</dbReference>
<dbReference type="EMBL" id="ABYT01000068">
    <property type="protein sequence ID" value="EEC90168.1"/>
    <property type="molecule type" value="Genomic_DNA"/>
</dbReference>
<dbReference type="Proteomes" id="UP000004315">
    <property type="component" value="Unassembled WGS sequence"/>
</dbReference>
<feature type="domain" description="Thiolase C-terminal" evidence="9">
    <location>
        <begin position="283"/>
        <end position="404"/>
    </location>
</feature>
<dbReference type="PROSITE" id="PS00099">
    <property type="entry name" value="THIOLASE_3"/>
    <property type="match status" value="1"/>
</dbReference>
<dbReference type="InterPro" id="IPR020610">
    <property type="entry name" value="Thiolase_AS"/>
</dbReference>
<evidence type="ECO:0000256" key="7">
    <source>
        <dbReference type="RuleBase" id="RU003557"/>
    </source>
</evidence>
<gene>
    <name evidence="10" type="ORF">EUBIFOR_01208</name>
</gene>
<evidence type="ECO:0000256" key="6">
    <source>
        <dbReference type="PIRSR" id="PIRSR000429-1"/>
    </source>
</evidence>
<dbReference type="HOGENOM" id="CLU_031026_0_0_9"/>
<dbReference type="Gene3D" id="3.40.47.10">
    <property type="match status" value="2"/>
</dbReference>
<evidence type="ECO:0000259" key="8">
    <source>
        <dbReference type="Pfam" id="PF00108"/>
    </source>
</evidence>
<name>B7CAI7_9FIRM</name>
<dbReference type="SUPFAM" id="SSF53901">
    <property type="entry name" value="Thiolase-like"/>
    <property type="match status" value="2"/>
</dbReference>
<feature type="active site" description="Proton acceptor" evidence="6">
    <location>
        <position position="391"/>
    </location>
</feature>
<dbReference type="PIRSF" id="PIRSF000429">
    <property type="entry name" value="Ac-CoA_Ac_transf"/>
    <property type="match status" value="1"/>
</dbReference>
<keyword evidence="3 7" id="KW-0808">Transferase</keyword>
<dbReference type="Pfam" id="PF00108">
    <property type="entry name" value="Thiolase_N"/>
    <property type="match status" value="1"/>
</dbReference>
<accession>B7CAI7</accession>
<evidence type="ECO:0000256" key="4">
    <source>
        <dbReference type="ARBA" id="ARBA00023315"/>
    </source>
</evidence>
<proteinExistence type="inferred from homology"/>
<keyword evidence="4 7" id="KW-0012">Acyltransferase</keyword>
<keyword evidence="11" id="KW-1185">Reference proteome</keyword>
<comment type="similarity">
    <text evidence="1 7">Belongs to the thiolase-like superfamily. Thiolase family.</text>
</comment>
<evidence type="ECO:0000256" key="2">
    <source>
        <dbReference type="ARBA" id="ARBA00012705"/>
    </source>
</evidence>
<dbReference type="PANTHER" id="PTHR18919:SF107">
    <property type="entry name" value="ACETYL-COA ACETYLTRANSFERASE, CYTOSOLIC"/>
    <property type="match status" value="1"/>
</dbReference>
<evidence type="ECO:0000256" key="5">
    <source>
        <dbReference type="ARBA" id="ARBA00030755"/>
    </source>
</evidence>
<dbReference type="CDD" id="cd00751">
    <property type="entry name" value="thiolase"/>
    <property type="match status" value="1"/>
</dbReference>
<reference evidence="10 11" key="1">
    <citation type="submission" date="2008-10" db="EMBL/GenBank/DDBJ databases">
        <authorList>
            <person name="Fulton L."/>
            <person name="Clifton S."/>
            <person name="Fulton B."/>
            <person name="Xu J."/>
            <person name="Minx P."/>
            <person name="Pepin K.H."/>
            <person name="Johnson M."/>
            <person name="Bhonagiri V."/>
            <person name="Nash W.E."/>
            <person name="Mardis E.R."/>
            <person name="Wilson R.K."/>
        </authorList>
    </citation>
    <scope>NUCLEOTIDE SEQUENCE [LARGE SCALE GENOMIC DNA]</scope>
    <source>
        <strain evidence="10 11">DSM 3989</strain>
    </source>
</reference>
<dbReference type="PANTHER" id="PTHR18919">
    <property type="entry name" value="ACETYL-COA C-ACYLTRANSFERASE"/>
    <property type="match status" value="1"/>
</dbReference>
<dbReference type="EC" id="2.3.1.9" evidence="2"/>
<dbReference type="PROSITE" id="PS00737">
    <property type="entry name" value="THIOLASE_2"/>
    <property type="match status" value="1"/>
</dbReference>
<dbReference type="FunFam" id="3.40.47.10:FF:000010">
    <property type="entry name" value="Acetyl-CoA acetyltransferase (Thiolase)"/>
    <property type="match status" value="1"/>
</dbReference>
<dbReference type="NCBIfam" id="TIGR01930">
    <property type="entry name" value="AcCoA-C-Actrans"/>
    <property type="match status" value="1"/>
</dbReference>
<comment type="caution">
    <text evidence="10">The sequence shown here is derived from an EMBL/GenBank/DDBJ whole genome shotgun (WGS) entry which is preliminary data.</text>
</comment>
<evidence type="ECO:0000259" key="9">
    <source>
        <dbReference type="Pfam" id="PF02803"/>
    </source>
</evidence>
<dbReference type="InterPro" id="IPR016039">
    <property type="entry name" value="Thiolase-like"/>
</dbReference>
<evidence type="ECO:0000256" key="1">
    <source>
        <dbReference type="ARBA" id="ARBA00010982"/>
    </source>
</evidence>
<evidence type="ECO:0000313" key="10">
    <source>
        <dbReference type="EMBL" id="EEC90168.1"/>
    </source>
</evidence>
<dbReference type="Pfam" id="PF02803">
    <property type="entry name" value="Thiolase_C"/>
    <property type="match status" value="1"/>
</dbReference>
<feature type="domain" description="Thiolase N-terminal" evidence="8">
    <location>
        <begin position="16"/>
        <end position="275"/>
    </location>
</feature>
<organism evidence="10 11">
    <name type="scientific">Holdemanella biformis DSM 3989</name>
    <dbReference type="NCBI Taxonomy" id="518637"/>
    <lineage>
        <taxon>Bacteria</taxon>
        <taxon>Bacillati</taxon>
        <taxon>Bacillota</taxon>
        <taxon>Erysipelotrichia</taxon>
        <taxon>Erysipelotrichales</taxon>
        <taxon>Erysipelotrichaceae</taxon>
        <taxon>Holdemanella</taxon>
    </lineage>
</organism>
<protein>
    <recommendedName>
        <fullName evidence="2">acetyl-CoA C-acetyltransferase</fullName>
        <ecNumber evidence="2">2.3.1.9</ecNumber>
    </recommendedName>
    <alternativeName>
        <fullName evidence="5">Acetoacetyl-CoA thiolase</fullName>
    </alternativeName>
</protein>
<dbReference type="AlphaFoldDB" id="B7CAI7"/>
<dbReference type="STRING" id="518637.EUBIFOR_01208"/>
<dbReference type="GO" id="GO:0003985">
    <property type="term" value="F:acetyl-CoA C-acetyltransferase activity"/>
    <property type="evidence" value="ECO:0007669"/>
    <property type="project" value="UniProtKB-EC"/>
</dbReference>
<evidence type="ECO:0000313" key="11">
    <source>
        <dbReference type="Proteomes" id="UP000004315"/>
    </source>
</evidence>
<reference evidence="10 11" key="2">
    <citation type="submission" date="2008-11" db="EMBL/GenBank/DDBJ databases">
        <title>Draft genome sequence of Eubacterium biforme (DSM 3989).</title>
        <authorList>
            <person name="Sudarsanam P."/>
            <person name="Ley R."/>
            <person name="Guruge J."/>
            <person name="Turnbaugh P.J."/>
            <person name="Mahowald M."/>
            <person name="Liep D."/>
            <person name="Gordon J."/>
        </authorList>
    </citation>
    <scope>NUCLEOTIDE SEQUENCE [LARGE SCALE GENOMIC DNA]</scope>
    <source>
        <strain evidence="10 11">DSM 3989</strain>
    </source>
</reference>
<dbReference type="InterPro" id="IPR002155">
    <property type="entry name" value="Thiolase"/>
</dbReference>
<evidence type="ECO:0000256" key="3">
    <source>
        <dbReference type="ARBA" id="ARBA00022679"/>
    </source>
</evidence>
<dbReference type="InterPro" id="IPR020617">
    <property type="entry name" value="Thiolase_C"/>
</dbReference>